<sequence length="246" mass="27304">MAVPRSKTAPHSLDKALYTQRPGITRAKSTLDDLPQLRLKGLVRLGYGSNVPGTAVSPLSTPRDREDPFNLAGFFPASYSASPTTEKERWEWLRQEEDEYGAKRDAVSSVYSFSEEGDGSLPTTPGPAGFARMEEDKAEEAIKGEDKMGILSLDTYFATKEKNGVYREDRLYSPYSDEEAVDHESLYLALSARRQTENEKSDTMLATSAVGELFLSTSGEEEDREGSTSWTRAVRRSVQVLTRGIL</sequence>
<dbReference type="Proteomes" id="UP000008064">
    <property type="component" value="Unassembled WGS sequence"/>
</dbReference>
<reference evidence="1" key="1">
    <citation type="submission" date="2011-04" db="EMBL/GenBank/DDBJ databases">
        <title>Evolution of plant cell wall degrading machinery underlies the functional diversity of forest fungi.</title>
        <authorList>
            <consortium name="US DOE Joint Genome Institute (JGI-PGF)"/>
            <person name="Eastwood D.C."/>
            <person name="Floudas D."/>
            <person name="Binder M."/>
            <person name="Majcherczyk A."/>
            <person name="Schneider P."/>
            <person name="Aerts A."/>
            <person name="Asiegbu F.O."/>
            <person name="Baker S.E."/>
            <person name="Barry K."/>
            <person name="Bendiksby M."/>
            <person name="Blumentritt M."/>
            <person name="Coutinho P.M."/>
            <person name="Cullen D."/>
            <person name="Cullen D."/>
            <person name="Gathman A."/>
            <person name="Goodell B."/>
            <person name="Henrissat B."/>
            <person name="Ihrmark K."/>
            <person name="Kauserud H."/>
            <person name="Kohler A."/>
            <person name="LaButti K."/>
            <person name="Lapidus A."/>
            <person name="Lavin J.L."/>
            <person name="Lee Y.-H."/>
            <person name="Lindquist E."/>
            <person name="Lilly W."/>
            <person name="Lucas S."/>
            <person name="Morin E."/>
            <person name="Murat C."/>
            <person name="Oguiza J.A."/>
            <person name="Park J."/>
            <person name="Pisabarro A.G."/>
            <person name="Riley R."/>
            <person name="Rosling A."/>
            <person name="Salamov A."/>
            <person name="Schmidt O."/>
            <person name="Schmutz J."/>
            <person name="Skrede I."/>
            <person name="Stenlid J."/>
            <person name="Wiebenga A."/>
            <person name="Xie X."/>
            <person name="Kues U."/>
            <person name="Hibbett D.S."/>
            <person name="Hoffmeister D."/>
            <person name="Hogberg N."/>
            <person name="Martin F."/>
            <person name="Grigoriev I.V."/>
            <person name="Watkinson S.C."/>
        </authorList>
    </citation>
    <scope>NUCLEOTIDE SEQUENCE</scope>
    <source>
        <strain evidence="1">S7.9</strain>
    </source>
</reference>
<dbReference type="GeneID" id="18817160"/>
<dbReference type="EMBL" id="GL945428">
    <property type="protein sequence ID" value="EGO30949.1"/>
    <property type="molecule type" value="Genomic_DNA"/>
</dbReference>
<evidence type="ECO:0000313" key="1">
    <source>
        <dbReference type="EMBL" id="EGO30949.1"/>
    </source>
</evidence>
<dbReference type="OrthoDB" id="3205299at2759"/>
<dbReference type="KEGG" id="sla:SERLADRAFT_455348"/>
<dbReference type="RefSeq" id="XP_007312833.1">
    <property type="nucleotide sequence ID" value="XM_007312771.1"/>
</dbReference>
<dbReference type="HOGENOM" id="CLU_099919_0_0_1"/>
<organism>
    <name type="scientific">Serpula lacrymans var. lacrymans (strain S7.9)</name>
    <name type="common">Dry rot fungus</name>
    <dbReference type="NCBI Taxonomy" id="578457"/>
    <lineage>
        <taxon>Eukaryota</taxon>
        <taxon>Fungi</taxon>
        <taxon>Dikarya</taxon>
        <taxon>Basidiomycota</taxon>
        <taxon>Agaricomycotina</taxon>
        <taxon>Agaricomycetes</taxon>
        <taxon>Agaricomycetidae</taxon>
        <taxon>Boletales</taxon>
        <taxon>Coniophorineae</taxon>
        <taxon>Serpulaceae</taxon>
        <taxon>Serpula</taxon>
    </lineage>
</organism>
<proteinExistence type="predicted"/>
<name>F8NFX9_SERL9</name>
<dbReference type="AlphaFoldDB" id="F8NFX9"/>
<protein>
    <submittedName>
        <fullName evidence="1">Uncharacterized protein</fullName>
    </submittedName>
</protein>
<gene>
    <name evidence="1" type="ORF">SERLADRAFT_455348</name>
</gene>
<accession>F8NFX9</accession>